<keyword evidence="4" id="KW-1185">Reference proteome</keyword>
<gene>
    <name evidence="3" type="ORF">L596_012909</name>
</gene>
<dbReference type="PROSITE" id="PS50006">
    <property type="entry name" value="FHA_DOMAIN"/>
    <property type="match status" value="1"/>
</dbReference>
<feature type="domain" description="FHA" evidence="2">
    <location>
        <begin position="24"/>
        <end position="80"/>
    </location>
</feature>
<dbReference type="CDD" id="cd00060">
    <property type="entry name" value="FHA"/>
    <property type="match status" value="1"/>
</dbReference>
<protein>
    <recommendedName>
        <fullName evidence="2">FHA domain-containing protein</fullName>
    </recommendedName>
</protein>
<comment type="caution">
    <text evidence="3">The sequence shown here is derived from an EMBL/GenBank/DDBJ whole genome shotgun (WGS) entry which is preliminary data.</text>
</comment>
<accession>A0A4U5NYM6</accession>
<evidence type="ECO:0000313" key="4">
    <source>
        <dbReference type="Proteomes" id="UP000298663"/>
    </source>
</evidence>
<feature type="region of interest" description="Disordered" evidence="1">
    <location>
        <begin position="361"/>
        <end position="392"/>
    </location>
</feature>
<feature type="compositionally biased region" description="Polar residues" evidence="1">
    <location>
        <begin position="138"/>
        <end position="151"/>
    </location>
</feature>
<evidence type="ECO:0000313" key="3">
    <source>
        <dbReference type="EMBL" id="TKR88708.1"/>
    </source>
</evidence>
<dbReference type="Proteomes" id="UP000298663">
    <property type="component" value="Unassembled WGS sequence"/>
</dbReference>
<feature type="region of interest" description="Disordered" evidence="1">
    <location>
        <begin position="436"/>
        <end position="471"/>
    </location>
</feature>
<feature type="compositionally biased region" description="Acidic residues" evidence="1">
    <location>
        <begin position="119"/>
        <end position="130"/>
    </location>
</feature>
<evidence type="ECO:0000256" key="1">
    <source>
        <dbReference type="SAM" id="MobiDB-lite"/>
    </source>
</evidence>
<sequence>MLSIGSAANPPLGSFVFENVGDCVTIGRDQKSCGIHVGAKAAGVSKQHIKLTLAMDFAGGPLLLVEEHNTYGTVFNGKKWKAPSIRAGDRFKVGSHEFYVKSLREEAEERDATPPPEEMLVEDDENEDFVDSQKKRNTTGPSQSAQSQVRPANSRRFASSLSQSRQQQRPVVCELDSDEEEPVLVKKPKRTDIRQFLSVDPISPAKHNARNGVDIRKFLGSSQSTLRADEARPGDRVLAQETVRESQMNQISSTPADTKRFFERRAARRKAEASQADLIPEEASPLTRKRSIADFSDDEPQDSHGVKKSAKDKKMKTNEGNAIRPESIMVKKAAERVSASLLAMVHSQKQVALDDFDPFEVEVESQPTEKCDSRRKDKMAAERTQKQESQKQSSVILVERVAVDNFDPFEIEMESKPVVPTPVVVRKVKKKPPTTEIADLKLEENQEVEERPKRPPPPLLKDFDGDEDDPVPNRCIITPPTPASRSNLTAVSTTSSSSSRNFKRFVKAPQGHFRNLSLEERTPMGTCTSLSTSCVERVFVVTL</sequence>
<feature type="compositionally biased region" description="Basic and acidic residues" evidence="1">
    <location>
        <begin position="367"/>
        <end position="389"/>
    </location>
</feature>
<dbReference type="Gene3D" id="2.60.200.20">
    <property type="match status" value="1"/>
</dbReference>
<dbReference type="EMBL" id="AZBU02000003">
    <property type="protein sequence ID" value="TKR88708.1"/>
    <property type="molecule type" value="Genomic_DNA"/>
</dbReference>
<dbReference type="InterPro" id="IPR008984">
    <property type="entry name" value="SMAD_FHA_dom_sf"/>
</dbReference>
<organism evidence="3 4">
    <name type="scientific">Steinernema carpocapsae</name>
    <name type="common">Entomopathogenic nematode</name>
    <dbReference type="NCBI Taxonomy" id="34508"/>
    <lineage>
        <taxon>Eukaryota</taxon>
        <taxon>Metazoa</taxon>
        <taxon>Ecdysozoa</taxon>
        <taxon>Nematoda</taxon>
        <taxon>Chromadorea</taxon>
        <taxon>Rhabditida</taxon>
        <taxon>Tylenchina</taxon>
        <taxon>Panagrolaimomorpha</taxon>
        <taxon>Strongyloidoidea</taxon>
        <taxon>Steinernematidae</taxon>
        <taxon>Steinernema</taxon>
    </lineage>
</organism>
<dbReference type="SUPFAM" id="SSF49879">
    <property type="entry name" value="SMAD/FHA domain"/>
    <property type="match status" value="1"/>
</dbReference>
<reference evidence="3 4" key="1">
    <citation type="journal article" date="2015" name="Genome Biol.">
        <title>Comparative genomics of Steinernema reveals deeply conserved gene regulatory networks.</title>
        <authorList>
            <person name="Dillman A.R."/>
            <person name="Macchietto M."/>
            <person name="Porter C.F."/>
            <person name="Rogers A."/>
            <person name="Williams B."/>
            <person name="Antoshechkin I."/>
            <person name="Lee M.M."/>
            <person name="Goodwin Z."/>
            <person name="Lu X."/>
            <person name="Lewis E.E."/>
            <person name="Goodrich-Blair H."/>
            <person name="Stock S.P."/>
            <person name="Adams B.J."/>
            <person name="Sternberg P.W."/>
            <person name="Mortazavi A."/>
        </authorList>
    </citation>
    <scope>NUCLEOTIDE SEQUENCE [LARGE SCALE GENOMIC DNA]</scope>
    <source>
        <strain evidence="3 4">ALL</strain>
    </source>
</reference>
<dbReference type="OrthoDB" id="10648360at2759"/>
<proteinExistence type="predicted"/>
<evidence type="ECO:0000259" key="2">
    <source>
        <dbReference type="PROSITE" id="PS50006"/>
    </source>
</evidence>
<feature type="region of interest" description="Disordered" evidence="1">
    <location>
        <begin position="265"/>
        <end position="324"/>
    </location>
</feature>
<dbReference type="InterPro" id="IPR000253">
    <property type="entry name" value="FHA_dom"/>
</dbReference>
<name>A0A4U5NYM6_STECR</name>
<feature type="compositionally biased region" description="Low complexity" evidence="1">
    <location>
        <begin position="154"/>
        <end position="169"/>
    </location>
</feature>
<feature type="compositionally biased region" description="Basic and acidic residues" evidence="1">
    <location>
        <begin position="438"/>
        <end position="453"/>
    </location>
</feature>
<reference evidence="3 4" key="2">
    <citation type="journal article" date="2019" name="G3 (Bethesda)">
        <title>Hybrid Assembly of the Genome of the Entomopathogenic Nematode Steinernema carpocapsae Identifies the X-Chromosome.</title>
        <authorList>
            <person name="Serra L."/>
            <person name="Macchietto M."/>
            <person name="Macias-Munoz A."/>
            <person name="McGill C.J."/>
            <person name="Rodriguez I.M."/>
            <person name="Rodriguez B."/>
            <person name="Murad R."/>
            <person name="Mortazavi A."/>
        </authorList>
    </citation>
    <scope>NUCLEOTIDE SEQUENCE [LARGE SCALE GENOMIC DNA]</scope>
    <source>
        <strain evidence="3 4">ALL</strain>
    </source>
</reference>
<dbReference type="AlphaFoldDB" id="A0A4U5NYM6"/>
<feature type="region of interest" description="Disordered" evidence="1">
    <location>
        <begin position="104"/>
        <end position="180"/>
    </location>
</feature>